<evidence type="ECO:0000259" key="7">
    <source>
        <dbReference type="Pfam" id="PF14693"/>
    </source>
</evidence>
<gene>
    <name evidence="5" type="primary">rplY</name>
    <name evidence="5" type="synonym">ctc</name>
    <name evidence="8" type="ORF">H9906_06710</name>
</gene>
<dbReference type="InterPro" id="IPR037121">
    <property type="entry name" value="Ribosomal_bL25_C"/>
</dbReference>
<evidence type="ECO:0000256" key="4">
    <source>
        <dbReference type="ARBA" id="ARBA00023274"/>
    </source>
</evidence>
<evidence type="ECO:0000313" key="9">
    <source>
        <dbReference type="Proteomes" id="UP000823889"/>
    </source>
</evidence>
<keyword evidence="2 5" id="KW-0694">RNA-binding</keyword>
<dbReference type="FunFam" id="2.40.240.10:FF:000002">
    <property type="entry name" value="50S ribosomal protein L25"/>
    <property type="match status" value="1"/>
</dbReference>
<dbReference type="PANTHER" id="PTHR33284">
    <property type="entry name" value="RIBOSOMAL PROTEIN L25/GLN-TRNA SYNTHETASE, ANTI-CODON-BINDING DOMAIN-CONTAINING PROTEIN"/>
    <property type="match status" value="1"/>
</dbReference>
<feature type="domain" description="Large ribosomal subunit protein bL25 beta" evidence="7">
    <location>
        <begin position="98"/>
        <end position="178"/>
    </location>
</feature>
<dbReference type="InterPro" id="IPR001021">
    <property type="entry name" value="Ribosomal_bL25_long"/>
</dbReference>
<dbReference type="Pfam" id="PF01386">
    <property type="entry name" value="Ribosomal_L25p"/>
    <property type="match status" value="1"/>
</dbReference>
<dbReference type="Pfam" id="PF14693">
    <property type="entry name" value="Ribosomal_TL5_C"/>
    <property type="match status" value="1"/>
</dbReference>
<keyword evidence="3 5" id="KW-0689">Ribosomal protein</keyword>
<dbReference type="InterPro" id="IPR020056">
    <property type="entry name" value="Rbsml_bL25/Gln-tRNA_synth_N"/>
</dbReference>
<evidence type="ECO:0000256" key="5">
    <source>
        <dbReference type="HAMAP-Rule" id="MF_01334"/>
    </source>
</evidence>
<proteinExistence type="inferred from homology"/>
<dbReference type="InterPro" id="IPR020055">
    <property type="entry name" value="Ribosomal_bL25_short"/>
</dbReference>
<dbReference type="InterPro" id="IPR029751">
    <property type="entry name" value="Ribosomal_L25_dom"/>
</dbReference>
<keyword evidence="1 5" id="KW-0699">rRNA-binding</keyword>
<feature type="domain" description="Large ribosomal subunit protein bL25 L25" evidence="6">
    <location>
        <begin position="4"/>
        <end position="90"/>
    </location>
</feature>
<dbReference type="NCBIfam" id="NF004130">
    <property type="entry name" value="PRK05618.1-5"/>
    <property type="match status" value="1"/>
</dbReference>
<keyword evidence="4 5" id="KW-0687">Ribonucleoprotein</keyword>
<dbReference type="EMBL" id="DWUQ01000141">
    <property type="protein sequence ID" value="HJD44702.1"/>
    <property type="molecule type" value="Genomic_DNA"/>
</dbReference>
<reference evidence="8" key="2">
    <citation type="submission" date="2021-04" db="EMBL/GenBank/DDBJ databases">
        <authorList>
            <person name="Gilroy R."/>
        </authorList>
    </citation>
    <scope>NUCLEOTIDE SEQUENCE</scope>
    <source>
        <strain evidence="8">9264</strain>
    </source>
</reference>
<dbReference type="NCBIfam" id="NF004128">
    <property type="entry name" value="PRK05618.1-2"/>
    <property type="match status" value="1"/>
</dbReference>
<dbReference type="CDD" id="cd00495">
    <property type="entry name" value="Ribosomal_L25_TL5_CTC"/>
    <property type="match status" value="1"/>
</dbReference>
<comment type="subunit">
    <text evidence="5">Part of the 50S ribosomal subunit; part of the 5S rRNA/L5/L18/L25 subcomplex. Contacts the 5S rRNA. Binds to the 5S rRNA independently of L5 and L18.</text>
</comment>
<dbReference type="GO" id="GO:0022625">
    <property type="term" value="C:cytosolic large ribosomal subunit"/>
    <property type="evidence" value="ECO:0007669"/>
    <property type="project" value="TreeGrafter"/>
</dbReference>
<dbReference type="AlphaFoldDB" id="A0A9D2U967"/>
<evidence type="ECO:0000259" key="6">
    <source>
        <dbReference type="Pfam" id="PF01386"/>
    </source>
</evidence>
<dbReference type="NCBIfam" id="NF004612">
    <property type="entry name" value="PRK05943.1"/>
    <property type="match status" value="1"/>
</dbReference>
<evidence type="ECO:0000256" key="2">
    <source>
        <dbReference type="ARBA" id="ARBA00022884"/>
    </source>
</evidence>
<dbReference type="GO" id="GO:0006412">
    <property type="term" value="P:translation"/>
    <property type="evidence" value="ECO:0007669"/>
    <property type="project" value="UniProtKB-UniRule"/>
</dbReference>
<dbReference type="Proteomes" id="UP000823889">
    <property type="component" value="Unassembled WGS sequence"/>
</dbReference>
<dbReference type="InterPro" id="IPR020930">
    <property type="entry name" value="Ribosomal_uL5_bac-type"/>
</dbReference>
<accession>A0A9D2U967</accession>
<dbReference type="Gene3D" id="2.40.240.10">
    <property type="entry name" value="Ribosomal Protein L25, Chain P"/>
    <property type="match status" value="1"/>
</dbReference>
<comment type="caution">
    <text evidence="8">The sequence shown here is derived from an EMBL/GenBank/DDBJ whole genome shotgun (WGS) entry which is preliminary data.</text>
</comment>
<dbReference type="InterPro" id="IPR011035">
    <property type="entry name" value="Ribosomal_bL25/Gln-tRNA_synth"/>
</dbReference>
<reference evidence="8" key="1">
    <citation type="journal article" date="2021" name="PeerJ">
        <title>Extensive microbial diversity within the chicken gut microbiome revealed by metagenomics and culture.</title>
        <authorList>
            <person name="Gilroy R."/>
            <person name="Ravi A."/>
            <person name="Getino M."/>
            <person name="Pursley I."/>
            <person name="Horton D.L."/>
            <person name="Alikhan N.F."/>
            <person name="Baker D."/>
            <person name="Gharbi K."/>
            <person name="Hall N."/>
            <person name="Watson M."/>
            <person name="Adriaenssens E.M."/>
            <person name="Foster-Nyarko E."/>
            <person name="Jarju S."/>
            <person name="Secka A."/>
            <person name="Antonio M."/>
            <person name="Oren A."/>
            <person name="Chaudhuri R.R."/>
            <person name="La Ragione R."/>
            <person name="Hildebrand F."/>
            <person name="Pallen M.J."/>
        </authorList>
    </citation>
    <scope>NUCLEOTIDE SEQUENCE</scope>
    <source>
        <strain evidence="8">9264</strain>
    </source>
</reference>
<comment type="similarity">
    <text evidence="5">Belongs to the bacterial ribosomal protein bL25 family. CTC subfamily.</text>
</comment>
<dbReference type="GO" id="GO:0003735">
    <property type="term" value="F:structural constituent of ribosome"/>
    <property type="evidence" value="ECO:0007669"/>
    <property type="project" value="InterPro"/>
</dbReference>
<evidence type="ECO:0000256" key="3">
    <source>
        <dbReference type="ARBA" id="ARBA00022980"/>
    </source>
</evidence>
<dbReference type="SUPFAM" id="SSF50715">
    <property type="entry name" value="Ribosomal protein L25-like"/>
    <property type="match status" value="1"/>
</dbReference>
<protein>
    <recommendedName>
        <fullName evidence="5">Large ribosomal subunit protein bL25</fullName>
    </recommendedName>
    <alternativeName>
        <fullName evidence="5">General stress protein CTC</fullName>
    </alternativeName>
</protein>
<dbReference type="InterPro" id="IPR020057">
    <property type="entry name" value="Ribosomal_bL25_b-dom"/>
</dbReference>
<organism evidence="8 9">
    <name type="scientific">Candidatus Paenalcaligenes intestinipullorum</name>
    <dbReference type="NCBI Taxonomy" id="2838718"/>
    <lineage>
        <taxon>Bacteria</taxon>
        <taxon>Pseudomonadati</taxon>
        <taxon>Pseudomonadota</taxon>
        <taxon>Betaproteobacteria</taxon>
        <taxon>Burkholderiales</taxon>
        <taxon>Alcaligenaceae</taxon>
        <taxon>Paenalcaligenes</taxon>
    </lineage>
</organism>
<dbReference type="HAMAP" id="MF_01336">
    <property type="entry name" value="Ribosomal_bL25"/>
    <property type="match status" value="1"/>
</dbReference>
<dbReference type="HAMAP" id="MF_01334">
    <property type="entry name" value="Ribosomal_bL25_CTC"/>
    <property type="match status" value="1"/>
</dbReference>
<dbReference type="NCBIfam" id="TIGR00731">
    <property type="entry name" value="bL25_bact_ctc"/>
    <property type="match status" value="1"/>
</dbReference>
<evidence type="ECO:0000256" key="1">
    <source>
        <dbReference type="ARBA" id="ARBA00022730"/>
    </source>
</evidence>
<dbReference type="Gene3D" id="2.170.120.20">
    <property type="entry name" value="Ribosomal protein L25, beta domain"/>
    <property type="match status" value="1"/>
</dbReference>
<comment type="function">
    <text evidence="5">This is one of the proteins that binds to the 5S RNA in the ribosome where it forms part of the central protuberance.</text>
</comment>
<evidence type="ECO:0000313" key="8">
    <source>
        <dbReference type="EMBL" id="HJD44702.1"/>
    </source>
</evidence>
<dbReference type="GO" id="GO:0008097">
    <property type="term" value="F:5S rRNA binding"/>
    <property type="evidence" value="ECO:0007669"/>
    <property type="project" value="InterPro"/>
</dbReference>
<name>A0A9D2U967_9BURK</name>
<dbReference type="PANTHER" id="PTHR33284:SF1">
    <property type="entry name" value="RIBOSOMAL PROTEIN L25_GLN-TRNA SYNTHETASE, ANTI-CODON-BINDING DOMAIN-CONTAINING PROTEIN"/>
    <property type="match status" value="1"/>
</dbReference>
<sequence length="205" mass="22243">MKFSASTRDVQGSGASRRLRRAGQVPAIIYGGDKEPQVIALDHNQIYHDLRKDAFHSSILTIDVDGKGQQVLLRAVQWHPYKQQVLHVDFQRVRAGEKITTRVPLNYINGDDSPAVKLHSQVISHVAVDLEITCLPKDLPVSIEVDLANLEAGMNFTLAQLELPAGVEYVGTEEDPLLAAALAVRGSAAADEGEDDAEGEEAAAE</sequence>